<dbReference type="InterPro" id="IPR038501">
    <property type="entry name" value="Spore_GerAC_C_sf"/>
</dbReference>
<protein>
    <submittedName>
        <fullName evidence="10">Germination protein Ger(X)C</fullName>
    </submittedName>
</protein>
<evidence type="ECO:0000256" key="5">
    <source>
        <dbReference type="ARBA" id="ARBA00023136"/>
    </source>
</evidence>
<evidence type="ECO:0000256" key="4">
    <source>
        <dbReference type="ARBA" id="ARBA00022729"/>
    </source>
</evidence>
<evidence type="ECO:0000259" key="9">
    <source>
        <dbReference type="Pfam" id="PF25198"/>
    </source>
</evidence>
<dbReference type="PANTHER" id="PTHR35789:SF1">
    <property type="entry name" value="SPORE GERMINATION PROTEIN B3"/>
    <property type="match status" value="1"/>
</dbReference>
<dbReference type="NCBIfam" id="TIGR02887">
    <property type="entry name" value="spore_ger_x_C"/>
    <property type="match status" value="1"/>
</dbReference>
<dbReference type="GO" id="GO:0009847">
    <property type="term" value="P:spore germination"/>
    <property type="evidence" value="ECO:0007669"/>
    <property type="project" value="InterPro"/>
</dbReference>
<evidence type="ECO:0000256" key="2">
    <source>
        <dbReference type="ARBA" id="ARBA00007886"/>
    </source>
</evidence>
<dbReference type="Proteomes" id="UP000010847">
    <property type="component" value="Chromosome"/>
</dbReference>
<dbReference type="Pfam" id="PF05504">
    <property type="entry name" value="Spore_GerAC"/>
    <property type="match status" value="1"/>
</dbReference>
<dbReference type="Gene3D" id="6.20.190.10">
    <property type="entry name" value="Nutrient germinant receptor protein C, domain 1"/>
    <property type="match status" value="1"/>
</dbReference>
<dbReference type="GO" id="GO:0016020">
    <property type="term" value="C:membrane"/>
    <property type="evidence" value="ECO:0007669"/>
    <property type="project" value="UniProtKB-SubCell"/>
</dbReference>
<keyword evidence="7" id="KW-0449">Lipoprotein</keyword>
<organism evidence="10 11">
    <name type="scientific">Desulfitobacterium metallireducens DSM 15288</name>
    <dbReference type="NCBI Taxonomy" id="871968"/>
    <lineage>
        <taxon>Bacteria</taxon>
        <taxon>Bacillati</taxon>
        <taxon>Bacillota</taxon>
        <taxon>Clostridia</taxon>
        <taxon>Eubacteriales</taxon>
        <taxon>Desulfitobacteriaceae</taxon>
        <taxon>Desulfitobacterium</taxon>
    </lineage>
</organism>
<keyword evidence="6" id="KW-0564">Palmitate</keyword>
<dbReference type="InterPro" id="IPR046953">
    <property type="entry name" value="Spore_GerAC-like_C"/>
</dbReference>
<evidence type="ECO:0000256" key="7">
    <source>
        <dbReference type="ARBA" id="ARBA00023288"/>
    </source>
</evidence>
<comment type="subcellular location">
    <subcellularLocation>
        <location evidence="1">Membrane</location>
        <topology evidence="1">Lipid-anchor</topology>
    </subcellularLocation>
</comment>
<dbReference type="OrthoDB" id="9816067at2"/>
<evidence type="ECO:0000259" key="8">
    <source>
        <dbReference type="Pfam" id="PF05504"/>
    </source>
</evidence>
<dbReference type="EMBL" id="CP007032">
    <property type="protein sequence ID" value="AHF05810.1"/>
    <property type="molecule type" value="Genomic_DNA"/>
</dbReference>
<evidence type="ECO:0000256" key="3">
    <source>
        <dbReference type="ARBA" id="ARBA00022544"/>
    </source>
</evidence>
<proteinExistence type="inferred from homology"/>
<keyword evidence="5" id="KW-0472">Membrane</keyword>
<keyword evidence="3" id="KW-0309">Germination</keyword>
<name>W0E4N1_9FIRM</name>
<evidence type="ECO:0000256" key="1">
    <source>
        <dbReference type="ARBA" id="ARBA00004635"/>
    </source>
</evidence>
<dbReference type="InterPro" id="IPR057336">
    <property type="entry name" value="GerAC_N"/>
</dbReference>
<evidence type="ECO:0000313" key="11">
    <source>
        <dbReference type="Proteomes" id="UP000010847"/>
    </source>
</evidence>
<dbReference type="Pfam" id="PF25198">
    <property type="entry name" value="Spore_GerAC_N"/>
    <property type="match status" value="1"/>
</dbReference>
<dbReference type="AlphaFoldDB" id="W0E4N1"/>
<dbReference type="Gene3D" id="3.30.300.210">
    <property type="entry name" value="Nutrient germinant receptor protein C, domain 3"/>
    <property type="match status" value="1"/>
</dbReference>
<comment type="similarity">
    <text evidence="2">Belongs to the GerABKC lipoprotein family.</text>
</comment>
<gene>
    <name evidence="10" type="ORF">DESME_00910</name>
</gene>
<dbReference type="STRING" id="871968.DESME_00910"/>
<dbReference type="HOGENOM" id="CLU_051140_0_0_9"/>
<dbReference type="KEGG" id="dmt:DESME_00910"/>
<sequence length="395" mass="43219">MRKRVFIYILCLALTLSLTGCWNRKELTTLSVVQAIGIDKTEDGQINLTLQLLKPASIKASSGKNGKGASGSRKSVWVVTSTGQTLFDAIRNATHQVNRKSLFSQNKVIVIGEAAAKSGIAPLLDLVVRDPELRELSYIFIAKGAAKDIIEAENEQEQVPAKALENLVKATRTTSTAPEVTLLDLMKSIVSKTTAPILPGIELAEQPNGAVIEKQVQLCGTAVFKEDKLIGWFGGKETRGILWVLGKVKSGIIVVESPEDENKKVALEIISTSSKVTPNLIGGKLAVTVEVKEEGSLGEQMSQTNFTKPEAFKKLEEKQSAAIKDEITAALQKAQTWGVDIFKFGVEYHRKFPIDYLELKKNWEEEYKNIAVDIKVDAKLSRVGLTTTPVNAEEE</sequence>
<feature type="domain" description="Spore germination GerAC-like C-terminal" evidence="8">
    <location>
        <begin position="220"/>
        <end position="384"/>
    </location>
</feature>
<accession>W0E4N1</accession>
<dbReference type="eggNOG" id="ENOG502Z9N7">
    <property type="taxonomic scope" value="Bacteria"/>
</dbReference>
<keyword evidence="11" id="KW-1185">Reference proteome</keyword>
<dbReference type="PANTHER" id="PTHR35789">
    <property type="entry name" value="SPORE GERMINATION PROTEIN B3"/>
    <property type="match status" value="1"/>
</dbReference>
<evidence type="ECO:0000256" key="6">
    <source>
        <dbReference type="ARBA" id="ARBA00023139"/>
    </source>
</evidence>
<dbReference type="RefSeq" id="WP_006719131.1">
    <property type="nucleotide sequence ID" value="NZ_CP007032.1"/>
</dbReference>
<dbReference type="PROSITE" id="PS51257">
    <property type="entry name" value="PROKAR_LIPOPROTEIN"/>
    <property type="match status" value="1"/>
</dbReference>
<evidence type="ECO:0000313" key="10">
    <source>
        <dbReference type="EMBL" id="AHF05810.1"/>
    </source>
</evidence>
<reference evidence="10 11" key="1">
    <citation type="submission" date="2013-12" db="EMBL/GenBank/DDBJ databases">
        <authorList>
            <consortium name="DOE Joint Genome Institute"/>
            <person name="Smidt H."/>
            <person name="Huntemann M."/>
            <person name="Han J."/>
            <person name="Chen A."/>
            <person name="Kyrpides N."/>
            <person name="Mavromatis K."/>
            <person name="Markowitz V."/>
            <person name="Palaniappan K."/>
            <person name="Ivanova N."/>
            <person name="Schaumberg A."/>
            <person name="Pati A."/>
            <person name="Liolios K."/>
            <person name="Nordberg H.P."/>
            <person name="Cantor M.N."/>
            <person name="Hua S.X."/>
            <person name="Woyke T."/>
        </authorList>
    </citation>
    <scope>NUCLEOTIDE SEQUENCE [LARGE SCALE GENOMIC DNA]</scope>
    <source>
        <strain evidence="11">DSM 15288</strain>
    </source>
</reference>
<dbReference type="InterPro" id="IPR008844">
    <property type="entry name" value="Spore_GerAC-like"/>
</dbReference>
<keyword evidence="4" id="KW-0732">Signal</keyword>
<feature type="domain" description="Spore germination protein N-terminal" evidence="9">
    <location>
        <begin position="23"/>
        <end position="202"/>
    </location>
</feature>